<evidence type="ECO:0000313" key="3">
    <source>
        <dbReference type="Proteomes" id="UP000734823"/>
    </source>
</evidence>
<evidence type="ECO:0000259" key="1">
    <source>
        <dbReference type="Pfam" id="PF04993"/>
    </source>
</evidence>
<dbReference type="EMBL" id="JABVED010000006">
    <property type="protein sequence ID" value="MBC6448089.1"/>
    <property type="molecule type" value="Genomic_DNA"/>
</dbReference>
<gene>
    <name evidence="2" type="ORF">GPZ80_13015</name>
</gene>
<reference evidence="2 3" key="1">
    <citation type="submission" date="2020-06" db="EMBL/GenBank/DDBJ databases">
        <title>Actinokineospora xiongansis sp. nov., isolated from soil of Baiyangdian.</title>
        <authorList>
            <person name="Zhang X."/>
        </authorList>
    </citation>
    <scope>NUCLEOTIDE SEQUENCE [LARGE SCALE GENOMIC DNA]</scope>
    <source>
        <strain evidence="2 3">HBU206404</strain>
    </source>
</reference>
<feature type="domain" description="TfoX N-terminal" evidence="1">
    <location>
        <begin position="15"/>
        <end position="101"/>
    </location>
</feature>
<name>A0ABR7L622_9PSEU</name>
<dbReference type="RefSeq" id="WP_187220586.1">
    <property type="nucleotide sequence ID" value="NZ_JABVED010000006.1"/>
</dbReference>
<sequence length="109" mass="11846">MAYDESLATRVRALVGEMPGVTEKKMFGTLVFLFQGNMSCGVYGDGLIVRLSPDASAAALAEPGVRVPEMGSRPMKNWIMVDPDHLADDDTLDDWIQRGVLHARGLPAK</sequence>
<proteinExistence type="predicted"/>
<dbReference type="Proteomes" id="UP000734823">
    <property type="component" value="Unassembled WGS sequence"/>
</dbReference>
<accession>A0ABR7L622</accession>
<dbReference type="InterPro" id="IPR007076">
    <property type="entry name" value="TfoX_N"/>
</dbReference>
<dbReference type="Pfam" id="PF04993">
    <property type="entry name" value="TfoX_N"/>
    <property type="match status" value="1"/>
</dbReference>
<dbReference type="Gene3D" id="3.30.1460.30">
    <property type="entry name" value="YgaC/TfoX-N like chaperone"/>
    <property type="match status" value="1"/>
</dbReference>
<keyword evidence="3" id="KW-1185">Reference proteome</keyword>
<comment type="caution">
    <text evidence="2">The sequence shown here is derived from an EMBL/GenBank/DDBJ whole genome shotgun (WGS) entry which is preliminary data.</text>
</comment>
<organism evidence="2 3">
    <name type="scientific">Actinokineospora xionganensis</name>
    <dbReference type="NCBI Taxonomy" id="2684470"/>
    <lineage>
        <taxon>Bacteria</taxon>
        <taxon>Bacillati</taxon>
        <taxon>Actinomycetota</taxon>
        <taxon>Actinomycetes</taxon>
        <taxon>Pseudonocardiales</taxon>
        <taxon>Pseudonocardiaceae</taxon>
        <taxon>Actinokineospora</taxon>
    </lineage>
</organism>
<protein>
    <submittedName>
        <fullName evidence="2">TfoX/Sxy family protein</fullName>
    </submittedName>
</protein>
<dbReference type="SUPFAM" id="SSF159894">
    <property type="entry name" value="YgaC/TfoX-N like"/>
    <property type="match status" value="1"/>
</dbReference>
<evidence type="ECO:0000313" key="2">
    <source>
        <dbReference type="EMBL" id="MBC6448089.1"/>
    </source>
</evidence>